<comment type="caution">
    <text evidence="2">The sequence shown here is derived from an EMBL/GenBank/DDBJ whole genome shotgun (WGS) entry which is preliminary data.</text>
</comment>
<organism evidence="2 3">
    <name type="scientific">Paraburkholderia solitsugae</name>
    <dbReference type="NCBI Taxonomy" id="2675748"/>
    <lineage>
        <taxon>Bacteria</taxon>
        <taxon>Pseudomonadati</taxon>
        <taxon>Pseudomonadota</taxon>
        <taxon>Betaproteobacteria</taxon>
        <taxon>Burkholderiales</taxon>
        <taxon>Burkholderiaceae</taxon>
        <taxon>Paraburkholderia</taxon>
    </lineage>
</organism>
<proteinExistence type="predicted"/>
<evidence type="ECO:0000259" key="1">
    <source>
        <dbReference type="Pfam" id="PF12146"/>
    </source>
</evidence>
<name>A0ABX2BQZ3_9BURK</name>
<dbReference type="InterPro" id="IPR029058">
    <property type="entry name" value="AB_hydrolase_fold"/>
</dbReference>
<dbReference type="PANTHER" id="PTHR42886">
    <property type="entry name" value="RE40534P-RELATED"/>
    <property type="match status" value="1"/>
</dbReference>
<dbReference type="InterPro" id="IPR022742">
    <property type="entry name" value="Hydrolase_4"/>
</dbReference>
<dbReference type="EMBL" id="WOEY01000074">
    <property type="protein sequence ID" value="NPT43325.1"/>
    <property type="molecule type" value="Genomic_DNA"/>
</dbReference>
<dbReference type="PANTHER" id="PTHR42886:SF29">
    <property type="entry name" value="PUMMELIG, ISOFORM A"/>
    <property type="match status" value="1"/>
</dbReference>
<evidence type="ECO:0000313" key="3">
    <source>
        <dbReference type="Proteomes" id="UP000652198"/>
    </source>
</evidence>
<keyword evidence="3" id="KW-1185">Reference proteome</keyword>
<dbReference type="Gene3D" id="3.40.50.1820">
    <property type="entry name" value="alpha/beta hydrolase"/>
    <property type="match status" value="2"/>
</dbReference>
<dbReference type="Pfam" id="PF12146">
    <property type="entry name" value="Hydrolase_4"/>
    <property type="match status" value="1"/>
</dbReference>
<dbReference type="SUPFAM" id="SSF53474">
    <property type="entry name" value="alpha/beta-Hydrolases"/>
    <property type="match status" value="2"/>
</dbReference>
<accession>A0ABX2BQZ3</accession>
<evidence type="ECO:0000313" key="2">
    <source>
        <dbReference type="EMBL" id="NPT43325.1"/>
    </source>
</evidence>
<protein>
    <submittedName>
        <fullName evidence="2">Alpha/beta fold hydrolase</fullName>
    </submittedName>
</protein>
<dbReference type="GO" id="GO:0016787">
    <property type="term" value="F:hydrolase activity"/>
    <property type="evidence" value="ECO:0007669"/>
    <property type="project" value="UniProtKB-KW"/>
</dbReference>
<keyword evidence="2" id="KW-0378">Hydrolase</keyword>
<feature type="domain" description="Serine aminopeptidase S33" evidence="1">
    <location>
        <begin position="39"/>
        <end position="146"/>
    </location>
</feature>
<dbReference type="Proteomes" id="UP000652198">
    <property type="component" value="Unassembled WGS sequence"/>
</dbReference>
<gene>
    <name evidence="2" type="ORF">GNZ12_18820</name>
</gene>
<dbReference type="RefSeq" id="WP_172312439.1">
    <property type="nucleotide sequence ID" value="NZ_WOEY01000074.1"/>
</dbReference>
<sequence>MRPVLFDGRFGWLHPAEGASGVVLCYPFGYDALCTYRGMRRLAERLAAHGMPVLRFDYLGTGDAAGEGAAPGCWRAWIDSIKQAVALLRETTGVERVTLCGLRLGGTLAALAAQELGGMDGLVLLAPVLSGKTYQRELRAHYRQWLSMPGALDCEVEPDTDAFVEAYGFRLYRDALESLRAVDLQRDAGWPAERVLVLDSLDPARVDALVAHYREQRVQVERQSFDEYGKFMLESLDSEIPQAAFRSIEDWLTRATGEPVARVSQATDCDADSRAGRIAEPMTDHVGDHAAGHCVEPGVIETPVWLDGGRMFGIYCTPESQAARAAPAVLMVNTGAVSRIGNARLAVRFARRLARQGVVSLRVDLGGLGDSQPSLDALSLDALYSQAGADDAACAARWLTAQGHRGAVLFGICAGAFVGLHAASREPAVIGAVLVNLQKFTWRNTCDEHGKPSVQLAALGSTRRYLRSMCQPRKWLRVVRGQTGGLPVARELTARFAARLGATFADRIERMCGIQLGLKDEQHLFTALHARGVDTRLLYGALDEGVEELERNFGGRGGRLRRFDRIGVAFCERTDHAILSARAQENVMSYFEDFFRSTFGETRRPEPSVAVEPLDARLDWRHARATRWLLKRARALRLSGEA</sequence>
<reference evidence="2 3" key="1">
    <citation type="submission" date="2019-11" db="EMBL/GenBank/DDBJ databases">
        <title>Metabolism of dissolved organic matter in forest soils.</title>
        <authorList>
            <person name="Cyle K.T."/>
            <person name="Wilhelm R.C."/>
            <person name="Martinez C.E."/>
        </authorList>
    </citation>
    <scope>NUCLEOTIDE SEQUENCE [LARGE SCALE GENOMIC DNA]</scope>
    <source>
        <strain evidence="2 3">1N</strain>
    </source>
</reference>